<proteinExistence type="predicted"/>
<protein>
    <submittedName>
        <fullName evidence="1">Uncharacterized protein</fullName>
    </submittedName>
</protein>
<dbReference type="OrthoDB" id="446723at2759"/>
<accession>A0A9P7DFU3</accession>
<dbReference type="EMBL" id="JABBWE010000045">
    <property type="protein sequence ID" value="KAG1791083.1"/>
    <property type="molecule type" value="Genomic_DNA"/>
</dbReference>
<keyword evidence="2" id="KW-1185">Reference proteome</keyword>
<feature type="non-terminal residue" evidence="1">
    <location>
        <position position="1"/>
    </location>
</feature>
<name>A0A9P7DFU3_9AGAM</name>
<gene>
    <name evidence="1" type="ORF">HD556DRAFT_1219100</name>
</gene>
<dbReference type="SUPFAM" id="SSF53474">
    <property type="entry name" value="alpha/beta-Hydrolases"/>
    <property type="match status" value="1"/>
</dbReference>
<comment type="caution">
    <text evidence="1">The sequence shown here is derived from an EMBL/GenBank/DDBJ whole genome shotgun (WGS) entry which is preliminary data.</text>
</comment>
<dbReference type="Proteomes" id="UP000719766">
    <property type="component" value="Unassembled WGS sequence"/>
</dbReference>
<evidence type="ECO:0000313" key="2">
    <source>
        <dbReference type="Proteomes" id="UP000719766"/>
    </source>
</evidence>
<dbReference type="RefSeq" id="XP_041157993.1">
    <property type="nucleotide sequence ID" value="XM_041296757.1"/>
</dbReference>
<sequence>VQKLKVPILILHAEDDWNLSHTHSDALFDALLEPYLPPVYSTPASQELWSTQQWS</sequence>
<organism evidence="1 2">
    <name type="scientific">Suillus plorans</name>
    <dbReference type="NCBI Taxonomy" id="116603"/>
    <lineage>
        <taxon>Eukaryota</taxon>
        <taxon>Fungi</taxon>
        <taxon>Dikarya</taxon>
        <taxon>Basidiomycota</taxon>
        <taxon>Agaricomycotina</taxon>
        <taxon>Agaricomycetes</taxon>
        <taxon>Agaricomycetidae</taxon>
        <taxon>Boletales</taxon>
        <taxon>Suillineae</taxon>
        <taxon>Suillaceae</taxon>
        <taxon>Suillus</taxon>
    </lineage>
</organism>
<dbReference type="InterPro" id="IPR029058">
    <property type="entry name" value="AB_hydrolase_fold"/>
</dbReference>
<reference evidence="1" key="1">
    <citation type="journal article" date="2020" name="New Phytol.">
        <title>Comparative genomics reveals dynamic genome evolution in host specialist ectomycorrhizal fungi.</title>
        <authorList>
            <person name="Lofgren L.A."/>
            <person name="Nguyen N.H."/>
            <person name="Vilgalys R."/>
            <person name="Ruytinx J."/>
            <person name="Liao H.L."/>
            <person name="Branco S."/>
            <person name="Kuo A."/>
            <person name="LaButti K."/>
            <person name="Lipzen A."/>
            <person name="Andreopoulos W."/>
            <person name="Pangilinan J."/>
            <person name="Riley R."/>
            <person name="Hundley H."/>
            <person name="Na H."/>
            <person name="Barry K."/>
            <person name="Grigoriev I.V."/>
            <person name="Stajich J.E."/>
            <person name="Kennedy P.G."/>
        </authorList>
    </citation>
    <scope>NUCLEOTIDE SEQUENCE</scope>
    <source>
        <strain evidence="1">S12</strain>
    </source>
</reference>
<dbReference type="GeneID" id="64590521"/>
<evidence type="ECO:0000313" key="1">
    <source>
        <dbReference type="EMBL" id="KAG1791083.1"/>
    </source>
</evidence>
<dbReference type="AlphaFoldDB" id="A0A9P7DFU3"/>
<feature type="non-terminal residue" evidence="1">
    <location>
        <position position="55"/>
    </location>
</feature>